<gene>
    <name evidence="3" type="primary">fdhD</name>
    <name evidence="4" type="ORF">Desaf_0417</name>
</gene>
<dbReference type="eggNOG" id="COG1526">
    <property type="taxonomic scope" value="Bacteria"/>
</dbReference>
<dbReference type="PIRSF" id="PIRSF015626">
    <property type="entry name" value="FdhD"/>
    <property type="match status" value="1"/>
</dbReference>
<dbReference type="HAMAP" id="MF_00187">
    <property type="entry name" value="FdhD"/>
    <property type="match status" value="1"/>
</dbReference>
<name>F3YVN6_DESAF</name>
<dbReference type="RefSeq" id="WP_014258620.1">
    <property type="nucleotide sequence ID" value="NC_016629.1"/>
</dbReference>
<dbReference type="HOGENOM" id="CLU_056887_2_0_7"/>
<dbReference type="KEGG" id="daf:Desaf_0417"/>
<evidence type="ECO:0000256" key="2">
    <source>
        <dbReference type="ARBA" id="ARBA00023150"/>
    </source>
</evidence>
<dbReference type="Pfam" id="PF02634">
    <property type="entry name" value="FdhD-NarQ"/>
    <property type="match status" value="1"/>
</dbReference>
<comment type="similarity">
    <text evidence="3">Belongs to the FdhD family.</text>
</comment>
<dbReference type="Gene3D" id="3.40.140.10">
    <property type="entry name" value="Cytidine Deaminase, domain 2"/>
    <property type="match status" value="1"/>
</dbReference>
<proteinExistence type="inferred from homology"/>
<dbReference type="SUPFAM" id="SSF53927">
    <property type="entry name" value="Cytidine deaminase-like"/>
    <property type="match status" value="1"/>
</dbReference>
<dbReference type="GO" id="GO:0005737">
    <property type="term" value="C:cytoplasm"/>
    <property type="evidence" value="ECO:0007669"/>
    <property type="project" value="UniProtKB-SubCell"/>
</dbReference>
<organism evidence="4 5">
    <name type="scientific">Desulfocurvibacter africanus subsp. africanus str. Walvis Bay</name>
    <dbReference type="NCBI Taxonomy" id="690850"/>
    <lineage>
        <taxon>Bacteria</taxon>
        <taxon>Pseudomonadati</taxon>
        <taxon>Thermodesulfobacteriota</taxon>
        <taxon>Desulfovibrionia</taxon>
        <taxon>Desulfovibrionales</taxon>
        <taxon>Desulfovibrionaceae</taxon>
        <taxon>Desulfocurvibacter</taxon>
    </lineage>
</organism>
<comment type="caution">
    <text evidence="3">Lacks conserved residue(s) required for the propagation of feature annotation.</text>
</comment>
<evidence type="ECO:0000256" key="1">
    <source>
        <dbReference type="ARBA" id="ARBA00022490"/>
    </source>
</evidence>
<dbReference type="AlphaFoldDB" id="F3YVN6"/>
<keyword evidence="1 3" id="KW-0963">Cytoplasm</keyword>
<dbReference type="GO" id="GO:0097163">
    <property type="term" value="F:sulfur carrier activity"/>
    <property type="evidence" value="ECO:0007669"/>
    <property type="project" value="UniProtKB-UniRule"/>
</dbReference>
<accession>F3YVN6</accession>
<evidence type="ECO:0000256" key="3">
    <source>
        <dbReference type="HAMAP-Rule" id="MF_00187"/>
    </source>
</evidence>
<keyword evidence="2 3" id="KW-0501">Molybdenum cofactor biosynthesis</keyword>
<keyword evidence="5" id="KW-1185">Reference proteome</keyword>
<dbReference type="STRING" id="690850.Desaf_0417"/>
<protein>
    <recommendedName>
        <fullName evidence="3">Sulfur carrier protein FdhD</fullName>
    </recommendedName>
</protein>
<reference evidence="4 5" key="1">
    <citation type="journal article" date="2011" name="J. Bacteriol.">
        <title>Genome sequence of the mercury-methylating and pleomorphic Desulfovibrio africanus Strain Walvis Bay.</title>
        <authorList>
            <person name="Brown S.D."/>
            <person name="Wall J.D."/>
            <person name="Kucken A.M."/>
            <person name="Gilmour C.C."/>
            <person name="Podar M."/>
            <person name="Brandt C.C."/>
            <person name="Teshima H."/>
            <person name="Detter J.C."/>
            <person name="Han C.S."/>
            <person name="Land M.L."/>
            <person name="Lucas S."/>
            <person name="Han J."/>
            <person name="Pennacchio L."/>
            <person name="Nolan M."/>
            <person name="Pitluck S."/>
            <person name="Woyke T."/>
            <person name="Goodwin L."/>
            <person name="Palumbo A.V."/>
            <person name="Elias D.A."/>
        </authorList>
    </citation>
    <scope>NUCLEOTIDE SEQUENCE [LARGE SCALE GENOMIC DNA]</scope>
    <source>
        <strain evidence="4 5">Walvis Bay</strain>
    </source>
</reference>
<sequence length="288" mass="31271">MSTARRTIRRFDDYGEHDVRDTLAVEEPLEIVVDGAPYAVTMRLPGDDVHLVMGFLLTEGVIASREDILSMGYCQGSLGARRIFVELHPGRMAAQTKPQRREFLSKSSCGLCGKVSLGDVHTDIPRVSSVHAINRNTLLGLKSSIEKRQGLFHQTGATHFAAIFDARHELLAFAEDIGRHNALDKAIGAVLAADARDLAYLGIVSSRLSFEMVQKAGALGLEMLAGLSVATSLAVEMAENLGITLIGHLRATRMNVYTGGERIISDEKLPNLVLQEELLTALVDSHAT</sequence>
<dbReference type="Gene3D" id="3.10.20.10">
    <property type="match status" value="1"/>
</dbReference>
<dbReference type="NCBIfam" id="TIGR00129">
    <property type="entry name" value="fdhD_narQ"/>
    <property type="match status" value="1"/>
</dbReference>
<dbReference type="PANTHER" id="PTHR30592:SF1">
    <property type="entry name" value="SULFUR CARRIER PROTEIN FDHD"/>
    <property type="match status" value="1"/>
</dbReference>
<dbReference type="InterPro" id="IPR016193">
    <property type="entry name" value="Cytidine_deaminase-like"/>
</dbReference>
<dbReference type="GO" id="GO:0006777">
    <property type="term" value="P:Mo-molybdopterin cofactor biosynthetic process"/>
    <property type="evidence" value="ECO:0007669"/>
    <property type="project" value="UniProtKB-UniRule"/>
</dbReference>
<dbReference type="PANTHER" id="PTHR30592">
    <property type="entry name" value="FORMATE DEHYDROGENASE"/>
    <property type="match status" value="1"/>
</dbReference>
<comment type="subcellular location">
    <subcellularLocation>
        <location evidence="3">Cytoplasm</location>
    </subcellularLocation>
</comment>
<evidence type="ECO:0000313" key="4">
    <source>
        <dbReference type="EMBL" id="EGJ48772.1"/>
    </source>
</evidence>
<dbReference type="GO" id="GO:0016783">
    <property type="term" value="F:sulfurtransferase activity"/>
    <property type="evidence" value="ECO:0007669"/>
    <property type="project" value="InterPro"/>
</dbReference>
<dbReference type="EMBL" id="CP003221">
    <property type="protein sequence ID" value="EGJ48772.1"/>
    <property type="molecule type" value="Genomic_DNA"/>
</dbReference>
<dbReference type="Proteomes" id="UP000007844">
    <property type="component" value="Chromosome"/>
</dbReference>
<dbReference type="InterPro" id="IPR003786">
    <property type="entry name" value="FdhD"/>
</dbReference>
<comment type="function">
    <text evidence="3">Required for formate dehydrogenase (FDH) activity. Acts as a sulfur carrier protein that transfers sulfur from IscS to the molybdenum cofactor prior to its insertion into FDH.</text>
</comment>
<feature type="active site" description="Cysteine persulfide intermediate" evidence="3">
    <location>
        <position position="109"/>
    </location>
</feature>
<evidence type="ECO:0000313" key="5">
    <source>
        <dbReference type="Proteomes" id="UP000007844"/>
    </source>
</evidence>